<dbReference type="PANTHER" id="PTHR43814">
    <property type="entry name" value="ARGININOSUCCINATE LYASE"/>
    <property type="match status" value="1"/>
</dbReference>
<evidence type="ECO:0000259" key="7">
    <source>
        <dbReference type="Pfam" id="PF00206"/>
    </source>
</evidence>
<evidence type="ECO:0000256" key="1">
    <source>
        <dbReference type="ARBA" id="ARBA00000985"/>
    </source>
</evidence>
<feature type="domain" description="Argininosuccinate lyase C-terminal" evidence="8">
    <location>
        <begin position="376"/>
        <end position="458"/>
    </location>
</feature>
<dbReference type="GO" id="GO:0042450">
    <property type="term" value="P:L-arginine biosynthetic process via ornithine"/>
    <property type="evidence" value="ECO:0007669"/>
    <property type="project" value="InterPro"/>
</dbReference>
<dbReference type="PANTHER" id="PTHR43814:SF1">
    <property type="entry name" value="ARGININOSUCCINATE LYASE"/>
    <property type="match status" value="1"/>
</dbReference>
<dbReference type="InterPro" id="IPR022761">
    <property type="entry name" value="Fumarate_lyase_N"/>
</dbReference>
<evidence type="ECO:0000256" key="3">
    <source>
        <dbReference type="ARBA" id="ARBA00012338"/>
    </source>
</evidence>
<evidence type="ECO:0000256" key="4">
    <source>
        <dbReference type="ARBA" id="ARBA00022571"/>
    </source>
</evidence>
<keyword evidence="10" id="KW-1185">Reference proteome</keyword>
<evidence type="ECO:0000256" key="6">
    <source>
        <dbReference type="SAM" id="SignalP"/>
    </source>
</evidence>
<dbReference type="EC" id="4.3.2.1" evidence="3"/>
<dbReference type="RefSeq" id="WP_094841906.1">
    <property type="nucleotide sequence ID" value="NZ_NEVS01000004.1"/>
</dbReference>
<evidence type="ECO:0000256" key="2">
    <source>
        <dbReference type="ARBA" id="ARBA00004941"/>
    </source>
</evidence>
<sequence>MAVAQPEASRYGGGFRRIAAASLLALALVGARADAANGGASGLHDNFFWLGQFNKASIVMTVEQGIVPRDIGQKTARAIAQVIAEGDKPGGKRPGDYLQLEPLIVKIAGPDATRMHSGRSRQDILATTRRVMLRDRLLDLYEALNQAHASVNALAEKYADAIVPAYTNGVQAQPTTYGHYLLAFSSVLDRDAARVREAYARVNLSPMGAAALGTSSFPIDRKRLADLLGFDGVVDNSYDAAQFSQIDVGAEAASLASTMALSVGAFVQDVHTQYHQPKPWLMLTEGKLTGTSSIMPQKRNPYALNDVRLAASETVGDAMTALVVAHNVTPGMPDYKRGQAQDALDAATDMYLKLDDMLGGLVLNRERALAEVDADYSTTTELADVLQRDANVPFRIGHHFASELVTYGRQNNLKPADIPYAEAQRIYAAAGKANGTENAKLPLDEARFRQVLTAQNMIASSKGQGGPQPAEVSRMLAEAKQRLAADTAWVQSARDRLTAAQDNLDRAFDNVANPLPAKK</sequence>
<dbReference type="OrthoDB" id="9769623at2"/>
<keyword evidence="5 9" id="KW-0456">Lyase</keyword>
<dbReference type="InterPro" id="IPR029419">
    <property type="entry name" value="Arg_succ_lyase_C"/>
</dbReference>
<evidence type="ECO:0000313" key="9">
    <source>
        <dbReference type="EMBL" id="OZI60493.1"/>
    </source>
</evidence>
<dbReference type="UniPathway" id="UPA00068">
    <property type="reaction ID" value="UER00114"/>
</dbReference>
<dbReference type="Pfam" id="PF14698">
    <property type="entry name" value="ASL_C2"/>
    <property type="match status" value="1"/>
</dbReference>
<dbReference type="Proteomes" id="UP000215767">
    <property type="component" value="Unassembled WGS sequence"/>
</dbReference>
<dbReference type="PRINTS" id="PR00145">
    <property type="entry name" value="ARGSUCLYASE"/>
</dbReference>
<dbReference type="InterPro" id="IPR000362">
    <property type="entry name" value="Fumarate_lyase_fam"/>
</dbReference>
<protein>
    <recommendedName>
        <fullName evidence="3">argininosuccinate lyase</fullName>
        <ecNumber evidence="3">4.3.2.1</ecNumber>
    </recommendedName>
</protein>
<evidence type="ECO:0000259" key="8">
    <source>
        <dbReference type="Pfam" id="PF14698"/>
    </source>
</evidence>
<feature type="domain" description="Fumarate lyase N-terminal" evidence="7">
    <location>
        <begin position="111"/>
        <end position="316"/>
    </location>
</feature>
<feature type="signal peptide" evidence="6">
    <location>
        <begin position="1"/>
        <end position="35"/>
    </location>
</feature>
<keyword evidence="4" id="KW-0028">Amino-acid biosynthesis</keyword>
<comment type="pathway">
    <text evidence="2">Amino-acid biosynthesis; L-arginine biosynthesis; L-arginine from L-ornithine and carbamoyl phosphate: step 3/3.</text>
</comment>
<dbReference type="InterPro" id="IPR024083">
    <property type="entry name" value="Fumarase/histidase_N"/>
</dbReference>
<feature type="chain" id="PRO_5012017558" description="argininosuccinate lyase" evidence="6">
    <location>
        <begin position="36"/>
        <end position="519"/>
    </location>
</feature>
<dbReference type="PRINTS" id="PR00149">
    <property type="entry name" value="FUMRATELYASE"/>
</dbReference>
<dbReference type="GO" id="GO:0005829">
    <property type="term" value="C:cytosol"/>
    <property type="evidence" value="ECO:0007669"/>
    <property type="project" value="TreeGrafter"/>
</dbReference>
<name>A0A261UHZ6_9BORD</name>
<dbReference type="GO" id="GO:0004056">
    <property type="term" value="F:argininosuccinate lyase activity"/>
    <property type="evidence" value="ECO:0007669"/>
    <property type="project" value="UniProtKB-EC"/>
</dbReference>
<evidence type="ECO:0000313" key="10">
    <source>
        <dbReference type="Proteomes" id="UP000215767"/>
    </source>
</evidence>
<reference evidence="10" key="1">
    <citation type="submission" date="2017-05" db="EMBL/GenBank/DDBJ databases">
        <title>Complete and WGS of Bordetella genogroups.</title>
        <authorList>
            <person name="Spilker T."/>
            <person name="Lipuma J."/>
        </authorList>
    </citation>
    <scope>NUCLEOTIDE SEQUENCE [LARGE SCALE GENOMIC DNA]</scope>
    <source>
        <strain evidence="10">AU8856</strain>
    </source>
</reference>
<dbReference type="AlphaFoldDB" id="A0A261UHZ6"/>
<proteinExistence type="predicted"/>
<dbReference type="Gene3D" id="1.10.40.30">
    <property type="entry name" value="Fumarase/aspartase (C-terminal domain)"/>
    <property type="match status" value="1"/>
</dbReference>
<comment type="catalytic activity">
    <reaction evidence="1">
        <text>2-(N(omega)-L-arginino)succinate = fumarate + L-arginine</text>
        <dbReference type="Rhea" id="RHEA:24020"/>
        <dbReference type="ChEBI" id="CHEBI:29806"/>
        <dbReference type="ChEBI" id="CHEBI:32682"/>
        <dbReference type="ChEBI" id="CHEBI:57472"/>
        <dbReference type="EC" id="4.3.2.1"/>
    </reaction>
</comment>
<gene>
    <name evidence="9" type="ORF">CAL28_13825</name>
</gene>
<dbReference type="SUPFAM" id="SSF48557">
    <property type="entry name" value="L-aspartase-like"/>
    <property type="match status" value="1"/>
</dbReference>
<dbReference type="EMBL" id="NEVS01000004">
    <property type="protein sequence ID" value="OZI60493.1"/>
    <property type="molecule type" value="Genomic_DNA"/>
</dbReference>
<dbReference type="CDD" id="cd01359">
    <property type="entry name" value="Argininosuccinate_lyase"/>
    <property type="match status" value="1"/>
</dbReference>
<evidence type="ECO:0000256" key="5">
    <source>
        <dbReference type="ARBA" id="ARBA00023239"/>
    </source>
</evidence>
<comment type="caution">
    <text evidence="9">The sequence shown here is derived from an EMBL/GenBank/DDBJ whole genome shotgun (WGS) entry which is preliminary data.</text>
</comment>
<dbReference type="InterPro" id="IPR008948">
    <property type="entry name" value="L-Aspartase-like"/>
</dbReference>
<keyword evidence="4" id="KW-0055">Arginine biosynthesis</keyword>
<keyword evidence="6" id="KW-0732">Signal</keyword>
<dbReference type="Pfam" id="PF00206">
    <property type="entry name" value="Lyase_1"/>
    <property type="match status" value="1"/>
</dbReference>
<dbReference type="Gene3D" id="1.20.200.10">
    <property type="entry name" value="Fumarase/aspartase (Central domain)"/>
    <property type="match status" value="1"/>
</dbReference>
<dbReference type="InterPro" id="IPR009049">
    <property type="entry name" value="Argininosuccinate_lyase"/>
</dbReference>
<dbReference type="Gene3D" id="1.10.275.10">
    <property type="entry name" value="Fumarase/aspartase (N-terminal domain)"/>
    <property type="match status" value="1"/>
</dbReference>
<accession>A0A261UHZ6</accession>
<organism evidence="9 10">
    <name type="scientific">Bordetella genomosp. 11</name>
    <dbReference type="NCBI Taxonomy" id="1416808"/>
    <lineage>
        <taxon>Bacteria</taxon>
        <taxon>Pseudomonadati</taxon>
        <taxon>Pseudomonadota</taxon>
        <taxon>Betaproteobacteria</taxon>
        <taxon>Burkholderiales</taxon>
        <taxon>Alcaligenaceae</taxon>
        <taxon>Bordetella</taxon>
    </lineage>
</organism>